<dbReference type="Proteomes" id="UP000039324">
    <property type="component" value="Unassembled WGS sequence"/>
</dbReference>
<name>A0A0G4IP85_PLABS</name>
<keyword evidence="1" id="KW-0175">Coiled coil</keyword>
<accession>A0A0G4IP85</accession>
<gene>
    <name evidence="2" type="ORF">PBRA_005604</name>
</gene>
<evidence type="ECO:0000313" key="2">
    <source>
        <dbReference type="EMBL" id="CEO97000.1"/>
    </source>
</evidence>
<organism evidence="2 3">
    <name type="scientific">Plasmodiophora brassicae</name>
    <name type="common">Clubroot disease agent</name>
    <dbReference type="NCBI Taxonomy" id="37360"/>
    <lineage>
        <taxon>Eukaryota</taxon>
        <taxon>Sar</taxon>
        <taxon>Rhizaria</taxon>
        <taxon>Endomyxa</taxon>
        <taxon>Phytomyxea</taxon>
        <taxon>Plasmodiophorida</taxon>
        <taxon>Plasmodiophoridae</taxon>
        <taxon>Plasmodiophora</taxon>
    </lineage>
</organism>
<proteinExistence type="predicted"/>
<dbReference type="AlphaFoldDB" id="A0A0G4IP85"/>
<sequence length="65" mass="7106">MPNGVVIDGYDRLAASLSRLERSMATLNASVETASATCHNLDSLTRLFATLFEAVANDHKARQRK</sequence>
<dbReference type="EMBL" id="CDSF01000078">
    <property type="protein sequence ID" value="CEO97000.1"/>
    <property type="molecule type" value="Genomic_DNA"/>
</dbReference>
<evidence type="ECO:0000256" key="1">
    <source>
        <dbReference type="SAM" id="Coils"/>
    </source>
</evidence>
<feature type="coiled-coil region" evidence="1">
    <location>
        <begin position="10"/>
        <end position="37"/>
    </location>
</feature>
<reference evidence="2 3" key="1">
    <citation type="submission" date="2015-02" db="EMBL/GenBank/DDBJ databases">
        <authorList>
            <person name="Chooi Y.-H."/>
        </authorList>
    </citation>
    <scope>NUCLEOTIDE SEQUENCE [LARGE SCALE GENOMIC DNA]</scope>
    <source>
        <strain evidence="2">E3</strain>
    </source>
</reference>
<keyword evidence="3" id="KW-1185">Reference proteome</keyword>
<evidence type="ECO:0000313" key="3">
    <source>
        <dbReference type="Proteomes" id="UP000039324"/>
    </source>
</evidence>
<protein>
    <submittedName>
        <fullName evidence="2">Uncharacterized protein</fullName>
    </submittedName>
</protein>